<name>A0A498N173_LABRO</name>
<dbReference type="CDD" id="cd00093">
    <property type="entry name" value="HTH_XRE"/>
    <property type="match status" value="1"/>
</dbReference>
<dbReference type="FunFam" id="1.10.260.40:FF:000015">
    <property type="entry name" value="Endothelial differentiation-related factor 1"/>
    <property type="match status" value="1"/>
</dbReference>
<dbReference type="GO" id="GO:0005634">
    <property type="term" value="C:nucleus"/>
    <property type="evidence" value="ECO:0007669"/>
    <property type="project" value="UniProtKB-SubCell"/>
</dbReference>
<dbReference type="SMART" id="SM00530">
    <property type="entry name" value="HTH_XRE"/>
    <property type="match status" value="1"/>
</dbReference>
<dbReference type="Gene3D" id="1.10.260.40">
    <property type="entry name" value="lambda repressor-like DNA-binding domains"/>
    <property type="match status" value="1"/>
</dbReference>
<evidence type="ECO:0000313" key="6">
    <source>
        <dbReference type="EMBL" id="RXN22635.1"/>
    </source>
</evidence>
<evidence type="ECO:0000313" key="7">
    <source>
        <dbReference type="Proteomes" id="UP000290572"/>
    </source>
</evidence>
<dbReference type="InterPro" id="IPR001387">
    <property type="entry name" value="Cro/C1-type_HTH"/>
</dbReference>
<dbReference type="InterPro" id="IPR013729">
    <property type="entry name" value="MBF1_N"/>
</dbReference>
<organism evidence="6 7">
    <name type="scientific">Labeo rohita</name>
    <name type="common">Indian major carp</name>
    <name type="synonym">Cyprinus rohita</name>
    <dbReference type="NCBI Taxonomy" id="84645"/>
    <lineage>
        <taxon>Eukaryota</taxon>
        <taxon>Metazoa</taxon>
        <taxon>Chordata</taxon>
        <taxon>Craniata</taxon>
        <taxon>Vertebrata</taxon>
        <taxon>Euteleostomi</taxon>
        <taxon>Actinopterygii</taxon>
        <taxon>Neopterygii</taxon>
        <taxon>Teleostei</taxon>
        <taxon>Ostariophysi</taxon>
        <taxon>Cypriniformes</taxon>
        <taxon>Cyprinidae</taxon>
        <taxon>Labeoninae</taxon>
        <taxon>Labeonini</taxon>
        <taxon>Labeo</taxon>
    </lineage>
</organism>
<comment type="subcellular location">
    <subcellularLocation>
        <location evidence="1">Nucleus</location>
    </subcellularLocation>
</comment>
<feature type="domain" description="HTH cro/C1-type" evidence="5">
    <location>
        <begin position="80"/>
        <end position="134"/>
    </location>
</feature>
<dbReference type="Pfam" id="PF01381">
    <property type="entry name" value="HTH_3"/>
    <property type="match status" value="1"/>
</dbReference>
<reference evidence="6 7" key="1">
    <citation type="submission" date="2018-03" db="EMBL/GenBank/DDBJ databases">
        <title>Draft genome sequence of Rohu Carp (Labeo rohita).</title>
        <authorList>
            <person name="Das P."/>
            <person name="Kushwaha B."/>
            <person name="Joshi C.G."/>
            <person name="Kumar D."/>
            <person name="Nagpure N.S."/>
            <person name="Sahoo L."/>
            <person name="Das S.P."/>
            <person name="Bit A."/>
            <person name="Patnaik S."/>
            <person name="Meher P.K."/>
            <person name="Jayasankar P."/>
            <person name="Koringa P.G."/>
            <person name="Patel N.V."/>
            <person name="Hinsu A.T."/>
            <person name="Kumar R."/>
            <person name="Pandey M."/>
            <person name="Agarwal S."/>
            <person name="Srivastava S."/>
            <person name="Singh M."/>
            <person name="Iquebal M.A."/>
            <person name="Jaiswal S."/>
            <person name="Angadi U.B."/>
            <person name="Kumar N."/>
            <person name="Raza M."/>
            <person name="Shah T.M."/>
            <person name="Rai A."/>
            <person name="Jena J.K."/>
        </authorList>
    </citation>
    <scope>NUCLEOTIDE SEQUENCE [LARGE SCALE GENOMIC DNA]</scope>
    <source>
        <strain evidence="6">DASCIFA01</strain>
        <tissue evidence="6">Testis</tissue>
    </source>
</reference>
<keyword evidence="3" id="KW-0238">DNA-binding</keyword>
<dbReference type="STRING" id="84645.A0A498N173"/>
<evidence type="ECO:0000256" key="2">
    <source>
        <dbReference type="ARBA" id="ARBA00023015"/>
    </source>
</evidence>
<dbReference type="GO" id="GO:0003677">
    <property type="term" value="F:DNA binding"/>
    <property type="evidence" value="ECO:0007669"/>
    <property type="project" value="UniProtKB-KW"/>
</dbReference>
<evidence type="ECO:0000256" key="1">
    <source>
        <dbReference type="ARBA" id="ARBA00004123"/>
    </source>
</evidence>
<keyword evidence="4" id="KW-0804">Transcription</keyword>
<proteinExistence type="evidence at protein level"/>
<dbReference type="Proteomes" id="UP000290572">
    <property type="component" value="Unassembled WGS sequence"/>
</dbReference>
<keyword evidence="7" id="KW-1185">Reference proteome</keyword>
<accession>A0A498N173</accession>
<keyword evidence="8" id="KW-1267">Proteomics identification</keyword>
<keyword evidence="2" id="KW-0805">Transcription regulation</keyword>
<dbReference type="InterPro" id="IPR010982">
    <property type="entry name" value="Lambda_DNA-bd_dom_sf"/>
</dbReference>
<dbReference type="EMBL" id="QBIY01012585">
    <property type="protein sequence ID" value="RXN22635.1"/>
    <property type="molecule type" value="Genomic_DNA"/>
</dbReference>
<dbReference type="PANTHER" id="PTHR10245">
    <property type="entry name" value="ENDOTHELIAL DIFFERENTIATION-RELATED FACTOR 1 MULTIPROTEIN BRIDGING FACTOR 1"/>
    <property type="match status" value="1"/>
</dbReference>
<dbReference type="AlphaFoldDB" id="A0A498N173"/>
<dbReference type="PANTHER" id="PTHR10245:SF15">
    <property type="entry name" value="ENDOTHELIAL DIFFERENTIATION-RELATED FACTOR 1"/>
    <property type="match status" value="1"/>
</dbReference>
<comment type="caution">
    <text evidence="6">The sequence shown here is derived from an EMBL/GenBank/DDBJ whole genome shotgun (WGS) entry which is preliminary data.</text>
</comment>
<dbReference type="PROSITE" id="PS50943">
    <property type="entry name" value="HTH_CROC1"/>
    <property type="match status" value="1"/>
</dbReference>
<gene>
    <name evidence="6" type="ORF">ROHU_023344</name>
</gene>
<protein>
    <submittedName>
        <fullName evidence="6">Endothelial differentiation-related factor 1-like protein</fullName>
    </submittedName>
</protein>
<dbReference type="SUPFAM" id="SSF47413">
    <property type="entry name" value="lambda repressor-like DNA-binding domains"/>
    <property type="match status" value="1"/>
</dbReference>
<evidence type="ECO:0007829" key="8">
    <source>
        <dbReference type="PeptideAtlas" id="A0A498N173"/>
    </source>
</evidence>
<evidence type="ECO:0000259" key="5">
    <source>
        <dbReference type="PROSITE" id="PS50943"/>
    </source>
</evidence>
<evidence type="ECO:0000256" key="3">
    <source>
        <dbReference type="ARBA" id="ARBA00023125"/>
    </source>
</evidence>
<sequence length="262" mass="29599">MAESDWDTVTVLRKKGSAAQSKSKQAIISAQRKGEAVETSKKWAAGQNKQHVVTKNTAKLDRETEELSHQRVSLEVGKVIQQGRQNKGLTQKDLATKINEKPQIIAEYESGKAIPNNQVMGKIERAIDKRLKSLFFLHQTCSFGTLFYKNDQNPDDIRDVHPHARFNTTSGRTSSLLAMTERHPLAEKAMSESYARLRFKDTSLLIWQQQQLELEKAPPTNYLSRSQSSWYSQYGNQAVVVRDKTSLKDSDSTGQSRICAVM</sequence>
<evidence type="ECO:0000256" key="4">
    <source>
        <dbReference type="ARBA" id="ARBA00023163"/>
    </source>
</evidence>
<dbReference type="Pfam" id="PF08523">
    <property type="entry name" value="MBF1"/>
    <property type="match status" value="1"/>
</dbReference>